<dbReference type="EMBL" id="JABXBU010000001">
    <property type="protein sequence ID" value="KAF8796152.1"/>
    <property type="molecule type" value="Genomic_DNA"/>
</dbReference>
<evidence type="ECO:0000313" key="3">
    <source>
        <dbReference type="Proteomes" id="UP000807504"/>
    </source>
</evidence>
<name>A0A8T0FZG6_ARGBR</name>
<dbReference type="AlphaFoldDB" id="A0A8T0FZG6"/>
<feature type="chain" id="PRO_5035901265" evidence="1">
    <location>
        <begin position="21"/>
        <end position="85"/>
    </location>
</feature>
<keyword evidence="1" id="KW-0732">Signal</keyword>
<reference evidence="2" key="2">
    <citation type="submission" date="2020-06" db="EMBL/GenBank/DDBJ databases">
        <authorList>
            <person name="Sheffer M."/>
        </authorList>
    </citation>
    <scope>NUCLEOTIDE SEQUENCE</scope>
</reference>
<dbReference type="Proteomes" id="UP000807504">
    <property type="component" value="Unassembled WGS sequence"/>
</dbReference>
<sequence>MMSTQAAAFIAFAFMMAVLAMNIESTVGAPHFHQGGEDGGILPILAAGAVEADAGAAIQRRKILKKMEEMLPALVERLVMRLILD</sequence>
<keyword evidence="3" id="KW-1185">Reference proteome</keyword>
<reference evidence="2" key="1">
    <citation type="journal article" date="2020" name="bioRxiv">
        <title>Chromosome-level reference genome of the European wasp spider Argiope bruennichi: a resource for studies on range expansion and evolutionary adaptation.</title>
        <authorList>
            <person name="Sheffer M.M."/>
            <person name="Hoppe A."/>
            <person name="Krehenwinkel H."/>
            <person name="Uhl G."/>
            <person name="Kuss A.W."/>
            <person name="Jensen L."/>
            <person name="Jensen C."/>
            <person name="Gillespie R.G."/>
            <person name="Hoff K.J."/>
            <person name="Prost S."/>
        </authorList>
    </citation>
    <scope>NUCLEOTIDE SEQUENCE</scope>
</reference>
<accession>A0A8T0FZG6</accession>
<gene>
    <name evidence="2" type="ORF">HNY73_000566</name>
</gene>
<organism evidence="2 3">
    <name type="scientific">Argiope bruennichi</name>
    <name type="common">Wasp spider</name>
    <name type="synonym">Aranea bruennichi</name>
    <dbReference type="NCBI Taxonomy" id="94029"/>
    <lineage>
        <taxon>Eukaryota</taxon>
        <taxon>Metazoa</taxon>
        <taxon>Ecdysozoa</taxon>
        <taxon>Arthropoda</taxon>
        <taxon>Chelicerata</taxon>
        <taxon>Arachnida</taxon>
        <taxon>Araneae</taxon>
        <taxon>Araneomorphae</taxon>
        <taxon>Entelegynae</taxon>
        <taxon>Araneoidea</taxon>
        <taxon>Araneidae</taxon>
        <taxon>Argiope</taxon>
    </lineage>
</organism>
<evidence type="ECO:0000256" key="1">
    <source>
        <dbReference type="SAM" id="SignalP"/>
    </source>
</evidence>
<evidence type="ECO:0000313" key="2">
    <source>
        <dbReference type="EMBL" id="KAF8796152.1"/>
    </source>
</evidence>
<comment type="caution">
    <text evidence="2">The sequence shown here is derived from an EMBL/GenBank/DDBJ whole genome shotgun (WGS) entry which is preliminary data.</text>
</comment>
<protein>
    <submittedName>
        <fullName evidence="2">Uncharacterized protein</fullName>
    </submittedName>
</protein>
<proteinExistence type="predicted"/>
<feature type="signal peptide" evidence="1">
    <location>
        <begin position="1"/>
        <end position="20"/>
    </location>
</feature>